<feature type="domain" description="Peptidase C50" evidence="6">
    <location>
        <begin position="2002"/>
        <end position="2099"/>
    </location>
</feature>
<dbReference type="Proteomes" id="UP000279236">
    <property type="component" value="Unassembled WGS sequence"/>
</dbReference>
<name>A0A427XWM2_9TREE</name>
<dbReference type="GO" id="GO:0051307">
    <property type="term" value="P:meiotic chromosome separation"/>
    <property type="evidence" value="ECO:0007669"/>
    <property type="project" value="TreeGrafter"/>
</dbReference>
<dbReference type="GO" id="GO:0005634">
    <property type="term" value="C:nucleus"/>
    <property type="evidence" value="ECO:0007669"/>
    <property type="project" value="InterPro"/>
</dbReference>
<dbReference type="OrthoDB" id="10255632at2759"/>
<dbReference type="EMBL" id="RSCE01000004">
    <property type="protein sequence ID" value="RSH83233.1"/>
    <property type="molecule type" value="Genomic_DNA"/>
</dbReference>
<feature type="region of interest" description="Disordered" evidence="5">
    <location>
        <begin position="115"/>
        <end position="175"/>
    </location>
</feature>
<evidence type="ECO:0000256" key="4">
    <source>
        <dbReference type="ARBA" id="ARBA00022829"/>
    </source>
</evidence>
<dbReference type="InterPro" id="IPR030397">
    <property type="entry name" value="SEPARIN_core_dom"/>
</dbReference>
<comment type="catalytic activity">
    <reaction evidence="1">
        <text>All bonds known to be hydrolyzed by this endopeptidase have arginine in P1 and an acidic residue in P4. P6 is often occupied by an acidic residue or by a hydroxy-amino-acid residue, the phosphorylation of which enhances cleavage.</text>
        <dbReference type="EC" id="3.4.22.49"/>
    </reaction>
</comment>
<gene>
    <name evidence="7" type="ORF">EHS24_006900</name>
</gene>
<feature type="region of interest" description="Disordered" evidence="5">
    <location>
        <begin position="1"/>
        <end position="101"/>
    </location>
</feature>
<keyword evidence="8" id="KW-1185">Reference proteome</keyword>
<sequence length="2187" mass="234340">MPAVKTATAGATAAASTTTRLTRTRRAAATATADADSLASDLDRVLKVSQPAPQPKAPTRPTSVAPTKRTVSASKVTTTAATKTATAKPAPAPRAASTTAARAAATKAGAKVGAASASGSAALAPSSAPTRTRVRTTAAATTAAPTATGTRAKAKATKPTEREPPAPVEAQPELPWVKAGAMSARERAQAAQQASNEALRTLIEALKAGFKYSTPPAKAAAATSAPAITHKQVDEALRHGMAAVNVLRELYGGVKTGPQRLAVERGAFNIVFKCVCMEMHKQALLALGAAKPHVVGLYSNNGMDQAPAPSTATSGSAKPKTPPVVRPEWRDLAIFPRPTDDVDEAVRTLVCNFSLATWSCLLSLEGMDADTVSSFLAIPSTTPDPLSPFVLAPSLPATAVGSLAVILYRRASAIPSTPATRPWLLLREVTAFATAIAASEQSPTNAPSKVWSSVGRTVQLALEAQADDAWRKEVAASIERMVDIMERLVASRQADRSTWFGGVWPKVADLWIGIGRNLNDSAIIDSALAAATAAASISSGSAVSAPSSSASSSPASTAPSTPVSVTSARSLSRAVKTVRKIDNAGAETLRICASLAKALVEAAALAKLDSPPADTLQAVLEGIELDNLLAALCSVEPSDEYATIADALRAVERVRRVVVKLIDRPALSPIARQWLLDQITFFEGLLVQSDDKARGQNVVRDCLLGVVDSTQNLARAWDPAADELFVVSLLDRVYALCETCSMHAAAARLQYLACLTQTDQIAAIRLLRINAKARAAPLARRACTWSVAILDSCGDDREVAAQTPAWRSIESALQKRFDLLGICLHDSDKNAALVAYAQSLAYIDIATVQKIESAIASTPVCAVFASLDDYNVSLKRCTALLTQDDPLDTDFAAVLFAELASRNLSTAVRGAIAERVIESLEQAQFRPHVQTTIVALVDGALALYDAATYPLRRMRVCVRLLSLIAASGAVPERFNSVGNEVDSLAQKGFNKDGELACFKAEYHASALVLRALNAYHSETEPSTAVADLGHAALRAISATVLPPVRTSQFPAATGRRTASRTVSSSSAAARTTSRSTKTATSAPARTRVTKATATKTATAAAKGSPAKSTTAAQPPQALRTDSLERLSQLLNALSSLFGLLGHVLPKLETLKVLRALQRHNDGTVDGELDRSPYGRLGKYSRASVVFAHAIKQASDEKSPASIETRADLHLSYARFLAVSGHVENARDEYLEAENLATMIADPVPAGSYAARWIQLCAVKQRIALSHSALAAIRLAEGDVTAAINSLTIAYRLWCRAAHGISHIAAAAQSEQVQEETEVKEAAAPADPKAKKPQAFALEGKHLTGLQWHYAEALFDSAIELVNATAQRGSVKESEYFIRMARGMVPSMRSSALDARVASHSAELETRQLHFEKSAEELERAAGILTVTDGPDAIEIRRMRGELFSRQQEAPEADEQFILAVENIVGLDTEFVTVEEQSRKDSVGAAASSREPLLPHVLSQVLRQRAWLLHEAGIVDEYESIREQLDLIPASAGTKAQQQLLEARVAMQDAFGNFKTDLFMSSLTESTIAMTMGSPDKRAKERQSTRHGAQVLLERAAHAFRDTLANVAATGRVEDVRQACVSLALLGAFQTSLGQGSATTTASAAGMLASIPSLTLERELLPAIDSKFPNAEADDMDWPSLEPQTWESDDPMRPYWDNIRAKYATSTVLHTEHDLSGLPANWAVVSITVTDDRNTMLVSRHQNGHEPIVFCIPLDRQGRREGEDESELFTFDAGITELGEIMAANDEQIKGIKNLKHEDRPAWWEHRKGLDARLGELLASIEFCWLGAFKTVLNPRMKIEPKAFDAFRDRLDRIFQAALSSAGSEIRKGARVRLNDELLACFATLSSQCKDEEVEDLVYFVLDLYQFHGIAVALAELDFDQIGVDVKSAIIDLEIAMGITHPVESDEHLLLALDKNVQGIPWESIPSLRGRAVSRIPSLPFVLDQIALGQHCGVDSAHRTFDRSKTSYFLNPSGDLVGTQKRFEERLTGLEKKGWKGIVGRVPSQAEMADALRESEFVIYYGHGGGEEYIRGLDVRALPRCAVTMLWGCSSGLLRDYGDLDRTGTPWDYVLAGCPCFVGNLWDVTDKDIDLVTALVMDDLGLDAEHVDGHERTGVSVVQAVSAARPKAKLKYLTGAAPVVYGVPVYPA</sequence>
<feature type="compositionally biased region" description="Low complexity" evidence="5">
    <location>
        <begin position="1051"/>
        <end position="1112"/>
    </location>
</feature>
<evidence type="ECO:0000256" key="5">
    <source>
        <dbReference type="SAM" id="MobiDB-lite"/>
    </source>
</evidence>
<dbReference type="Pfam" id="PF03568">
    <property type="entry name" value="Separin_C"/>
    <property type="match status" value="1"/>
</dbReference>
<feature type="region of interest" description="Disordered" evidence="5">
    <location>
        <begin position="1047"/>
        <end position="1117"/>
    </location>
</feature>
<dbReference type="RefSeq" id="XP_028477185.1">
    <property type="nucleotide sequence ID" value="XM_028622293.1"/>
</dbReference>
<dbReference type="GeneID" id="39591443"/>
<feature type="compositionally biased region" description="Low complexity" evidence="5">
    <location>
        <begin position="67"/>
        <end position="101"/>
    </location>
</feature>
<accession>A0A427XWM2</accession>
<dbReference type="GO" id="GO:0072686">
    <property type="term" value="C:mitotic spindle"/>
    <property type="evidence" value="ECO:0007669"/>
    <property type="project" value="TreeGrafter"/>
</dbReference>
<evidence type="ECO:0000259" key="6">
    <source>
        <dbReference type="PROSITE" id="PS51700"/>
    </source>
</evidence>
<feature type="compositionally biased region" description="Low complexity" evidence="5">
    <location>
        <begin position="1"/>
        <end position="40"/>
    </location>
</feature>
<protein>
    <recommendedName>
        <fullName evidence="2">separase</fullName>
        <ecNumber evidence="2">3.4.22.49</ecNumber>
    </recommendedName>
</protein>
<dbReference type="STRING" id="105984.A0A427XWM2"/>
<dbReference type="GO" id="GO:0044732">
    <property type="term" value="C:mitotic spindle pole body"/>
    <property type="evidence" value="ECO:0007669"/>
    <property type="project" value="TreeGrafter"/>
</dbReference>
<dbReference type="GO" id="GO:0006508">
    <property type="term" value="P:proteolysis"/>
    <property type="evidence" value="ECO:0007669"/>
    <property type="project" value="InterPro"/>
</dbReference>
<evidence type="ECO:0000313" key="7">
    <source>
        <dbReference type="EMBL" id="RSH83233.1"/>
    </source>
</evidence>
<organism evidence="7 8">
    <name type="scientific">Apiotrichum porosum</name>
    <dbReference type="NCBI Taxonomy" id="105984"/>
    <lineage>
        <taxon>Eukaryota</taxon>
        <taxon>Fungi</taxon>
        <taxon>Dikarya</taxon>
        <taxon>Basidiomycota</taxon>
        <taxon>Agaricomycotina</taxon>
        <taxon>Tremellomycetes</taxon>
        <taxon>Trichosporonales</taxon>
        <taxon>Trichosporonaceae</taxon>
        <taxon>Apiotrichum</taxon>
    </lineage>
</organism>
<feature type="compositionally biased region" description="Low complexity" evidence="5">
    <location>
        <begin position="115"/>
        <end position="151"/>
    </location>
</feature>
<dbReference type="GO" id="GO:0005737">
    <property type="term" value="C:cytoplasm"/>
    <property type="evidence" value="ECO:0007669"/>
    <property type="project" value="TreeGrafter"/>
</dbReference>
<dbReference type="InterPro" id="IPR005314">
    <property type="entry name" value="Peptidase_C50"/>
</dbReference>
<dbReference type="PANTHER" id="PTHR12792:SF0">
    <property type="entry name" value="SEPARIN"/>
    <property type="match status" value="1"/>
</dbReference>
<evidence type="ECO:0000256" key="3">
    <source>
        <dbReference type="ARBA" id="ARBA00022801"/>
    </source>
</evidence>
<keyword evidence="3" id="KW-0378">Hydrolase</keyword>
<keyword evidence="4" id="KW-0159">Chromosome partition</keyword>
<evidence type="ECO:0000256" key="1">
    <source>
        <dbReference type="ARBA" id="ARBA00000451"/>
    </source>
</evidence>
<comment type="caution">
    <text evidence="7">The sequence shown here is derived from an EMBL/GenBank/DDBJ whole genome shotgun (WGS) entry which is preliminary data.</text>
</comment>
<reference evidence="7 8" key="1">
    <citation type="submission" date="2018-11" db="EMBL/GenBank/DDBJ databases">
        <title>Genome sequence of Apiotrichum porosum DSM 27194.</title>
        <authorList>
            <person name="Aliyu H."/>
            <person name="Gorte O."/>
            <person name="Ochsenreither K."/>
        </authorList>
    </citation>
    <scope>NUCLEOTIDE SEQUENCE [LARGE SCALE GENOMIC DNA]</scope>
    <source>
        <strain evidence="7 8">DSM 27194</strain>
    </source>
</reference>
<dbReference type="PANTHER" id="PTHR12792">
    <property type="entry name" value="EXTRA SPINDLE POLES 1-RELATED"/>
    <property type="match status" value="1"/>
</dbReference>
<evidence type="ECO:0000313" key="8">
    <source>
        <dbReference type="Proteomes" id="UP000279236"/>
    </source>
</evidence>
<dbReference type="EC" id="3.4.22.49" evidence="2"/>
<evidence type="ECO:0000256" key="2">
    <source>
        <dbReference type="ARBA" id="ARBA00012489"/>
    </source>
</evidence>
<proteinExistence type="predicted"/>
<dbReference type="PROSITE" id="PS51700">
    <property type="entry name" value="SEPARIN"/>
    <property type="match status" value="1"/>
</dbReference>
<dbReference type="GO" id="GO:0004197">
    <property type="term" value="F:cysteine-type endopeptidase activity"/>
    <property type="evidence" value="ECO:0007669"/>
    <property type="project" value="InterPro"/>
</dbReference>